<evidence type="ECO:0000313" key="4">
    <source>
        <dbReference type="EMBL" id="MCV2370389.1"/>
    </source>
</evidence>
<accession>A0ABT2YK06</accession>
<dbReference type="SUPFAM" id="SSF55729">
    <property type="entry name" value="Acyl-CoA N-acyltransferases (Nat)"/>
    <property type="match status" value="1"/>
</dbReference>
<dbReference type="PROSITE" id="PS51186">
    <property type="entry name" value="GNAT"/>
    <property type="match status" value="1"/>
</dbReference>
<feature type="domain" description="N-acetyltransferase" evidence="3">
    <location>
        <begin position="52"/>
        <end position="207"/>
    </location>
</feature>
<keyword evidence="2" id="KW-0012">Acyltransferase</keyword>
<proteinExistence type="predicted"/>
<evidence type="ECO:0000259" key="3">
    <source>
        <dbReference type="PROSITE" id="PS51186"/>
    </source>
</evidence>
<comment type="caution">
    <text evidence="4">The sequence shown here is derived from an EMBL/GenBank/DDBJ whole genome shotgun (WGS) entry which is preliminary data.</text>
</comment>
<evidence type="ECO:0000313" key="5">
    <source>
        <dbReference type="Proteomes" id="UP001209701"/>
    </source>
</evidence>
<dbReference type="Pfam" id="PF00583">
    <property type="entry name" value="Acetyltransf_1"/>
    <property type="match status" value="1"/>
</dbReference>
<evidence type="ECO:0000256" key="2">
    <source>
        <dbReference type="ARBA" id="ARBA00023315"/>
    </source>
</evidence>
<dbReference type="RefSeq" id="WP_263572975.1">
    <property type="nucleotide sequence ID" value="NZ_JAJIRN010000009.1"/>
</dbReference>
<dbReference type="InterPro" id="IPR000182">
    <property type="entry name" value="GNAT_dom"/>
</dbReference>
<gene>
    <name evidence="4" type="ORF">LNV07_20100</name>
</gene>
<dbReference type="CDD" id="cd04301">
    <property type="entry name" value="NAT_SF"/>
    <property type="match status" value="1"/>
</dbReference>
<keyword evidence="5" id="KW-1185">Reference proteome</keyword>
<dbReference type="EMBL" id="JAJIRN010000009">
    <property type="protein sequence ID" value="MCV2370389.1"/>
    <property type="molecule type" value="Genomic_DNA"/>
</dbReference>
<reference evidence="4 5" key="1">
    <citation type="submission" date="2021-11" db="EMBL/GenBank/DDBJ databases">
        <authorList>
            <person name="Liang Q."/>
            <person name="Mou H."/>
            <person name="Liu Z."/>
        </authorList>
    </citation>
    <scope>NUCLEOTIDE SEQUENCE [LARGE SCALE GENOMIC DNA]</scope>
    <source>
        <strain evidence="4 5">CHU3</strain>
    </source>
</reference>
<protein>
    <submittedName>
        <fullName evidence="4">GNAT family N-acetyltransferase</fullName>
    </submittedName>
</protein>
<name>A0ABT2YK06_9BURK</name>
<keyword evidence="1" id="KW-0808">Transferase</keyword>
<organism evidence="4 5">
    <name type="scientific">Roseateles oligotrophus</name>
    <dbReference type="NCBI Taxonomy" id="1769250"/>
    <lineage>
        <taxon>Bacteria</taxon>
        <taxon>Pseudomonadati</taxon>
        <taxon>Pseudomonadota</taxon>
        <taxon>Betaproteobacteria</taxon>
        <taxon>Burkholderiales</taxon>
        <taxon>Sphaerotilaceae</taxon>
        <taxon>Roseateles</taxon>
    </lineage>
</organism>
<dbReference type="Proteomes" id="UP001209701">
    <property type="component" value="Unassembled WGS sequence"/>
</dbReference>
<dbReference type="PANTHER" id="PTHR43877">
    <property type="entry name" value="AMINOALKYLPHOSPHONATE N-ACETYLTRANSFERASE-RELATED-RELATED"/>
    <property type="match status" value="1"/>
</dbReference>
<dbReference type="Gene3D" id="3.40.630.30">
    <property type="match status" value="1"/>
</dbReference>
<sequence>MLYSPLFSAAGLIPTRRSFESTTLAHLPAHSPTGLRKLGPQDLQYLPALCELLIDGVHRGASLGFLAPLSRYAALEYWHGVFARLGPHHSLWIACADAESSAGEQLVGAVQLSLCPRVNAHHRGEVQGLMVHSRARGRGMASLLMARLECAAAAQARTLLVLEAPSGSQAEAVYVHLGWQRAGEIPGYDASADGNLQDAALYFKRLKTLR</sequence>
<dbReference type="InterPro" id="IPR050832">
    <property type="entry name" value="Bact_Acetyltransf"/>
</dbReference>
<dbReference type="InterPro" id="IPR016181">
    <property type="entry name" value="Acyl_CoA_acyltransferase"/>
</dbReference>
<evidence type="ECO:0000256" key="1">
    <source>
        <dbReference type="ARBA" id="ARBA00022679"/>
    </source>
</evidence>